<evidence type="ECO:0000256" key="1">
    <source>
        <dbReference type="ARBA" id="ARBA00022737"/>
    </source>
</evidence>
<comment type="caution">
    <text evidence="4">The sequence shown here is derived from an EMBL/GenBank/DDBJ whole genome shotgun (WGS) entry which is preliminary data.</text>
</comment>
<evidence type="ECO:0008006" key="6">
    <source>
        <dbReference type="Google" id="ProtNLM"/>
    </source>
</evidence>
<gene>
    <name evidence="4" type="ORF">CYMTET_23570</name>
</gene>
<name>A0AAE0FXJ8_9CHLO</name>
<protein>
    <recommendedName>
        <fullName evidence="6">Ankyrin repeat domain-containing protein</fullName>
    </recommendedName>
</protein>
<feature type="repeat" description="ANK" evidence="3">
    <location>
        <begin position="21"/>
        <end position="53"/>
    </location>
</feature>
<dbReference type="InterPro" id="IPR002110">
    <property type="entry name" value="Ankyrin_rpt"/>
</dbReference>
<evidence type="ECO:0000256" key="3">
    <source>
        <dbReference type="PROSITE-ProRule" id="PRU00023"/>
    </source>
</evidence>
<organism evidence="4 5">
    <name type="scientific">Cymbomonas tetramitiformis</name>
    <dbReference type="NCBI Taxonomy" id="36881"/>
    <lineage>
        <taxon>Eukaryota</taxon>
        <taxon>Viridiplantae</taxon>
        <taxon>Chlorophyta</taxon>
        <taxon>Pyramimonadophyceae</taxon>
        <taxon>Pyramimonadales</taxon>
        <taxon>Pyramimonadaceae</taxon>
        <taxon>Cymbomonas</taxon>
    </lineage>
</organism>
<sequence>MTDLVREFVEKGTEVDAQDGKGRTALMVALAFGQEAAARALLEAGAGVNAGTGRRPLHMAMERGMVQMVRELVGKGAELTDEEQKVELVGSARAMTLHEGEVPTLIEMGTDVNAGKGQRALHLTAKNGLREAVRRLLEAGAELGHADDDDALPAWLACSGGSVETVRLMKEMGADFGGAVQCAEAGGECFSAEILQLVKE</sequence>
<dbReference type="Proteomes" id="UP001190700">
    <property type="component" value="Unassembled WGS sequence"/>
</dbReference>
<dbReference type="SMART" id="SM00248">
    <property type="entry name" value="ANK"/>
    <property type="match status" value="4"/>
</dbReference>
<feature type="repeat" description="ANK" evidence="3">
    <location>
        <begin position="116"/>
        <end position="148"/>
    </location>
</feature>
<dbReference type="Gene3D" id="1.25.40.20">
    <property type="entry name" value="Ankyrin repeat-containing domain"/>
    <property type="match status" value="2"/>
</dbReference>
<dbReference type="EMBL" id="LGRX02012139">
    <property type="protein sequence ID" value="KAK3267896.1"/>
    <property type="molecule type" value="Genomic_DNA"/>
</dbReference>
<keyword evidence="5" id="KW-1185">Reference proteome</keyword>
<accession>A0AAE0FXJ8</accession>
<dbReference type="PANTHER" id="PTHR24198:SF165">
    <property type="entry name" value="ANKYRIN REPEAT-CONTAINING PROTEIN-RELATED"/>
    <property type="match status" value="1"/>
</dbReference>
<dbReference type="AlphaFoldDB" id="A0AAE0FXJ8"/>
<dbReference type="PROSITE" id="PS50088">
    <property type="entry name" value="ANK_REPEAT"/>
    <property type="match status" value="3"/>
</dbReference>
<dbReference type="InterPro" id="IPR036770">
    <property type="entry name" value="Ankyrin_rpt-contain_sf"/>
</dbReference>
<dbReference type="PROSITE" id="PS50297">
    <property type="entry name" value="ANK_REP_REGION"/>
    <property type="match status" value="3"/>
</dbReference>
<proteinExistence type="predicted"/>
<keyword evidence="2 3" id="KW-0040">ANK repeat</keyword>
<dbReference type="Pfam" id="PF12796">
    <property type="entry name" value="Ank_2"/>
    <property type="match status" value="2"/>
</dbReference>
<evidence type="ECO:0000313" key="4">
    <source>
        <dbReference type="EMBL" id="KAK3267896.1"/>
    </source>
</evidence>
<dbReference type="PANTHER" id="PTHR24198">
    <property type="entry name" value="ANKYRIN REPEAT AND PROTEIN KINASE DOMAIN-CONTAINING PROTEIN"/>
    <property type="match status" value="1"/>
</dbReference>
<evidence type="ECO:0000313" key="5">
    <source>
        <dbReference type="Proteomes" id="UP001190700"/>
    </source>
</evidence>
<reference evidence="4 5" key="1">
    <citation type="journal article" date="2015" name="Genome Biol. Evol.">
        <title>Comparative Genomics of a Bacterivorous Green Alga Reveals Evolutionary Causalities and Consequences of Phago-Mixotrophic Mode of Nutrition.</title>
        <authorList>
            <person name="Burns J.A."/>
            <person name="Paasch A."/>
            <person name="Narechania A."/>
            <person name="Kim E."/>
        </authorList>
    </citation>
    <scope>NUCLEOTIDE SEQUENCE [LARGE SCALE GENOMIC DNA]</scope>
    <source>
        <strain evidence="4 5">PLY_AMNH</strain>
    </source>
</reference>
<keyword evidence="1" id="KW-0677">Repeat</keyword>
<evidence type="ECO:0000256" key="2">
    <source>
        <dbReference type="ARBA" id="ARBA00023043"/>
    </source>
</evidence>
<feature type="repeat" description="ANK" evidence="3">
    <location>
        <begin position="52"/>
        <end position="84"/>
    </location>
</feature>
<dbReference type="SUPFAM" id="SSF48403">
    <property type="entry name" value="Ankyrin repeat"/>
    <property type="match status" value="1"/>
</dbReference>